<proteinExistence type="predicted"/>
<evidence type="ECO:0000259" key="1">
    <source>
        <dbReference type="Pfam" id="PF07929"/>
    </source>
</evidence>
<evidence type="ECO:0000313" key="3">
    <source>
        <dbReference type="Proteomes" id="UP000588017"/>
    </source>
</evidence>
<dbReference type="InterPro" id="IPR012912">
    <property type="entry name" value="Plasmid_pRiA4b_Orf3-like"/>
</dbReference>
<sequence>MELEGAICKTGRMSPSPKIAASDSLNEIATVRVELRDTDPLIWREVEVPTSITLKVLHDIIQAVMGWFDYHLWEFTIGKQRYGLPMDEDWGTAPRKDAAKVRLRDVLKPRRTTIDYLYDFGDSWELRLTVTGVRAGHPETSYPRYLGGERNAPPEDCGGIPGFYDMLDALADPDHPNHADATEWTDDYDPDTIDELPIKYALLRIANRRNPAKARLINKAPPKPDN</sequence>
<dbReference type="Gene3D" id="3.10.290.30">
    <property type="entry name" value="MM3350-like"/>
    <property type="match status" value="1"/>
</dbReference>
<keyword evidence="3" id="KW-1185">Reference proteome</keyword>
<gene>
    <name evidence="2" type="ORF">HNQ73_003593</name>
</gene>
<dbReference type="Pfam" id="PF07929">
    <property type="entry name" value="PRiA4_ORF3"/>
    <property type="match status" value="1"/>
</dbReference>
<dbReference type="EMBL" id="JACHEH010000021">
    <property type="protein sequence ID" value="MBB6169930.1"/>
    <property type="molecule type" value="Genomic_DNA"/>
</dbReference>
<name>A0A841KCK9_9HYPH</name>
<dbReference type="RefSeq" id="WP_210305403.1">
    <property type="nucleotide sequence ID" value="NZ_JACHEH010000021.1"/>
</dbReference>
<dbReference type="AlphaFoldDB" id="A0A841KCK9"/>
<dbReference type="InterPro" id="IPR024047">
    <property type="entry name" value="MM3350-like_sf"/>
</dbReference>
<dbReference type="Proteomes" id="UP000588017">
    <property type="component" value="Unassembled WGS sequence"/>
</dbReference>
<dbReference type="PANTHER" id="PTHR41878:SF1">
    <property type="entry name" value="TNPR PROTEIN"/>
    <property type="match status" value="1"/>
</dbReference>
<dbReference type="PANTHER" id="PTHR41878">
    <property type="entry name" value="LEXA REPRESSOR-RELATED"/>
    <property type="match status" value="1"/>
</dbReference>
<reference evidence="2 3" key="1">
    <citation type="submission" date="2020-08" db="EMBL/GenBank/DDBJ databases">
        <title>Genomic Encyclopedia of Type Strains, Phase IV (KMG-IV): sequencing the most valuable type-strain genomes for metagenomic binning, comparative biology and taxonomic classification.</title>
        <authorList>
            <person name="Goeker M."/>
        </authorList>
    </citation>
    <scope>NUCLEOTIDE SEQUENCE [LARGE SCALE GENOMIC DNA]</scope>
    <source>
        <strain evidence="2 3">DSM 101465</strain>
    </source>
</reference>
<feature type="domain" description="Plasmid pRiA4b Orf3-like" evidence="1">
    <location>
        <begin position="28"/>
        <end position="194"/>
    </location>
</feature>
<dbReference type="SUPFAM" id="SSF159941">
    <property type="entry name" value="MM3350-like"/>
    <property type="match status" value="1"/>
</dbReference>
<protein>
    <recommendedName>
        <fullName evidence="1">Plasmid pRiA4b Orf3-like domain-containing protein</fullName>
    </recommendedName>
</protein>
<comment type="caution">
    <text evidence="2">The sequence shown here is derived from an EMBL/GenBank/DDBJ whole genome shotgun (WGS) entry which is preliminary data.</text>
</comment>
<evidence type="ECO:0000313" key="2">
    <source>
        <dbReference type="EMBL" id="MBB6169930.1"/>
    </source>
</evidence>
<organism evidence="2 3">
    <name type="scientific">Chelatococcus composti</name>
    <dbReference type="NCBI Taxonomy" id="1743235"/>
    <lineage>
        <taxon>Bacteria</taxon>
        <taxon>Pseudomonadati</taxon>
        <taxon>Pseudomonadota</taxon>
        <taxon>Alphaproteobacteria</taxon>
        <taxon>Hyphomicrobiales</taxon>
        <taxon>Chelatococcaceae</taxon>
        <taxon>Chelatococcus</taxon>
    </lineage>
</organism>
<accession>A0A841KCK9</accession>